<sequence length="170" mass="19467">NVSAIEKLNVKSYVWFANYGVYGSYQCQSAEILSIHENKWNARLRVMKPGATKLACFDTDINITTNKSGERNVLEYKLSPERPVQRRQLIYLNKDASCYILRDLQNQTAEGQCQCQLLMTNFTSGMDIPLDCKNNYTTNCGKIIVPIFRHYCIHEEDDPQSCPVPAFPQC</sequence>
<dbReference type="EMBL" id="GFAC01006026">
    <property type="protein sequence ID" value="JAT93162.1"/>
    <property type="molecule type" value="mRNA"/>
</dbReference>
<dbReference type="Pfam" id="PF02098">
    <property type="entry name" value="His_binding"/>
    <property type="match status" value="1"/>
</dbReference>
<evidence type="ECO:0000313" key="1">
    <source>
        <dbReference type="EMBL" id="JAT93162.1"/>
    </source>
</evidence>
<reference evidence="1" key="1">
    <citation type="journal article" date="2017" name="Front. Cell. Infect. Microbiol.">
        <title>The Distinct Transcriptional Response of the Midgut of Amblyomma sculptum and Amblyomma aureolatum Ticks to Rickettsia rickettsii Correlates to Their Differences in Susceptibility to Infection.</title>
        <authorList>
            <person name="Martins L.A."/>
            <person name="Galletti M.F.B.M."/>
            <person name="Ribeiro J.M."/>
            <person name="Fujita A."/>
            <person name="Costa F.B."/>
            <person name="Labruna M.B."/>
            <person name="Daffre S."/>
            <person name="Fogaca A.C."/>
        </authorList>
    </citation>
    <scope>NUCLEOTIDE SEQUENCE</scope>
</reference>
<dbReference type="InterPro" id="IPR012674">
    <property type="entry name" value="Calycin"/>
</dbReference>
<organism evidence="1">
    <name type="scientific">Amblyomma aureolatum</name>
    <dbReference type="NCBI Taxonomy" id="187763"/>
    <lineage>
        <taxon>Eukaryota</taxon>
        <taxon>Metazoa</taxon>
        <taxon>Ecdysozoa</taxon>
        <taxon>Arthropoda</taxon>
        <taxon>Chelicerata</taxon>
        <taxon>Arachnida</taxon>
        <taxon>Acari</taxon>
        <taxon>Parasitiformes</taxon>
        <taxon>Ixodida</taxon>
        <taxon>Ixodoidea</taxon>
        <taxon>Ixodidae</taxon>
        <taxon>Amblyomminae</taxon>
        <taxon>Amblyomma</taxon>
    </lineage>
</organism>
<protein>
    <submittedName>
        <fullName evidence="1">Putative group ii salivary lipocalin lipocalin</fullName>
    </submittedName>
</protein>
<dbReference type="AlphaFoldDB" id="A0A1E1X1R2"/>
<feature type="non-terminal residue" evidence="1">
    <location>
        <position position="1"/>
    </location>
</feature>
<dbReference type="GO" id="GO:0030682">
    <property type="term" value="P:symbiont-mediated perturbation of host defenses"/>
    <property type="evidence" value="ECO:0007669"/>
    <property type="project" value="InterPro"/>
</dbReference>
<accession>A0A1E1X1R2</accession>
<dbReference type="SUPFAM" id="SSF50814">
    <property type="entry name" value="Lipocalins"/>
    <property type="match status" value="1"/>
</dbReference>
<proteinExistence type="evidence at transcript level"/>
<dbReference type="GO" id="GO:0043176">
    <property type="term" value="F:amine binding"/>
    <property type="evidence" value="ECO:0007669"/>
    <property type="project" value="InterPro"/>
</dbReference>
<dbReference type="Gene3D" id="2.40.128.20">
    <property type="match status" value="1"/>
</dbReference>
<dbReference type="InterPro" id="IPR002970">
    <property type="entry name" value="Tick_his-bd"/>
</dbReference>
<name>A0A1E1X1R2_9ACAR</name>